<comment type="caution">
    <text evidence="4">The sequence shown here is derived from an EMBL/GenBank/DDBJ whole genome shotgun (WGS) entry which is preliminary data.</text>
</comment>
<evidence type="ECO:0000256" key="2">
    <source>
        <dbReference type="ARBA" id="ARBA00022803"/>
    </source>
</evidence>
<dbReference type="Gene3D" id="1.25.40.10">
    <property type="entry name" value="Tetratricopeptide repeat domain"/>
    <property type="match status" value="1"/>
</dbReference>
<dbReference type="SMART" id="SM00028">
    <property type="entry name" value="TPR"/>
    <property type="match status" value="4"/>
</dbReference>
<evidence type="ECO:0000313" key="4">
    <source>
        <dbReference type="EMBL" id="MDR7154549.1"/>
    </source>
</evidence>
<gene>
    <name evidence="4" type="ORF">J2W40_001361</name>
</gene>
<proteinExistence type="predicted"/>
<dbReference type="PANTHER" id="PTHR45586">
    <property type="entry name" value="TPR REPEAT-CONTAINING PROTEIN PA4667"/>
    <property type="match status" value="1"/>
</dbReference>
<evidence type="ECO:0000256" key="1">
    <source>
        <dbReference type="ARBA" id="ARBA00022737"/>
    </source>
</evidence>
<reference evidence="4 5" key="1">
    <citation type="submission" date="2023-07" db="EMBL/GenBank/DDBJ databases">
        <title>Sorghum-associated microbial communities from plants grown in Nebraska, USA.</title>
        <authorList>
            <person name="Schachtman D."/>
        </authorList>
    </citation>
    <scope>NUCLEOTIDE SEQUENCE [LARGE SCALE GENOMIC DNA]</scope>
    <source>
        <strain evidence="4 5">4256</strain>
    </source>
</reference>
<keyword evidence="1" id="KW-0677">Repeat</keyword>
<keyword evidence="2" id="KW-0802">TPR repeat</keyword>
<dbReference type="InterPro" id="IPR011990">
    <property type="entry name" value="TPR-like_helical_dom_sf"/>
</dbReference>
<feature type="chain" id="PRO_5045056279" evidence="3">
    <location>
        <begin position="32"/>
        <end position="556"/>
    </location>
</feature>
<dbReference type="InterPro" id="IPR051012">
    <property type="entry name" value="CellSynth/LPSAsmb/PSIAsmb"/>
</dbReference>
<accession>A0ABU1WZ48</accession>
<dbReference type="EMBL" id="JAVDWV010000005">
    <property type="protein sequence ID" value="MDR7154549.1"/>
    <property type="molecule type" value="Genomic_DNA"/>
</dbReference>
<dbReference type="PANTHER" id="PTHR45586:SF1">
    <property type="entry name" value="LIPOPOLYSACCHARIDE ASSEMBLY PROTEIN B"/>
    <property type="match status" value="1"/>
</dbReference>
<dbReference type="InterPro" id="IPR019734">
    <property type="entry name" value="TPR_rpt"/>
</dbReference>
<keyword evidence="5" id="KW-1185">Reference proteome</keyword>
<dbReference type="SUPFAM" id="SSF48452">
    <property type="entry name" value="TPR-like"/>
    <property type="match status" value="1"/>
</dbReference>
<protein>
    <submittedName>
        <fullName evidence="4">Flp pilus assembly protein TadD</fullName>
    </submittedName>
</protein>
<dbReference type="Pfam" id="PF13432">
    <property type="entry name" value="TPR_16"/>
    <property type="match status" value="2"/>
</dbReference>
<keyword evidence="3" id="KW-0732">Signal</keyword>
<sequence>MYPKAAEDRIIPICKRLILSLALIAPAAAGASVDPRSAMHTYAQARLADSDGALALAVTHYGEALARDPDRVEIAQRAYVQALESGDKALALQSAALLDQAGLLPRDGTLLRIGEALEQRNWIAANTLVDRMEQEGNFAFIGPILRSWIAAGEGQKITLAIDPQDRFAALAQRYVDEHQALLALNEGDIEGTIAPLRRAITIRPADALLRLSFATQLAARKAKAEALLLLPPNDAHFARARTDIARRRVKASPLTPAQGYARLLARLATDIGSDRDGVGLALRLARIATFADPGSFEHRIVAARLLTVAGFAAAALAETDKVPPGWYSAIAQAERVDALAADGQMDAALALARTLAAEPDAEPERHVRLGRLLAERRDFDGAAAAFRAAQARFGDADPPWSLLLFEGSALEQGKRWDEARAVLERAAALAPNEPVILNYLGYAQIERRQNVEAALDLLKKASALKPQDPSITDSLGWAHYVTGNVKAAVPVLERAAAGAPSDVTINEHLGDALWTAGRRYEARYAWAAASVYAEGDVAARIAAKAKEGLKPEYAAP</sequence>
<dbReference type="Proteomes" id="UP001267638">
    <property type="component" value="Unassembled WGS sequence"/>
</dbReference>
<evidence type="ECO:0000313" key="5">
    <source>
        <dbReference type="Proteomes" id="UP001267638"/>
    </source>
</evidence>
<evidence type="ECO:0000256" key="3">
    <source>
        <dbReference type="SAM" id="SignalP"/>
    </source>
</evidence>
<organism evidence="4 5">
    <name type="scientific">Sphingobium xenophagum</name>
    <dbReference type="NCBI Taxonomy" id="121428"/>
    <lineage>
        <taxon>Bacteria</taxon>
        <taxon>Pseudomonadati</taxon>
        <taxon>Pseudomonadota</taxon>
        <taxon>Alphaproteobacteria</taxon>
        <taxon>Sphingomonadales</taxon>
        <taxon>Sphingomonadaceae</taxon>
        <taxon>Sphingobium</taxon>
    </lineage>
</organism>
<name>A0ABU1WZ48_SPHXE</name>
<feature type="signal peptide" evidence="3">
    <location>
        <begin position="1"/>
        <end position="31"/>
    </location>
</feature>